<evidence type="ECO:0000313" key="2">
    <source>
        <dbReference type="Proteomes" id="UP000095602"/>
    </source>
</evidence>
<dbReference type="AlphaFoldDB" id="A0A174GSH5"/>
<dbReference type="EMBL" id="CZAJ01000002">
    <property type="protein sequence ID" value="CUO65652.1"/>
    <property type="molecule type" value="Genomic_DNA"/>
</dbReference>
<evidence type="ECO:0000313" key="1">
    <source>
        <dbReference type="EMBL" id="CUO65652.1"/>
    </source>
</evidence>
<gene>
    <name evidence="1" type="ORF">ERS852497_00375</name>
</gene>
<dbReference type="Proteomes" id="UP000095602">
    <property type="component" value="Unassembled WGS sequence"/>
</dbReference>
<accession>A0A174GSH5</accession>
<reference evidence="1 2" key="1">
    <citation type="submission" date="2015-09" db="EMBL/GenBank/DDBJ databases">
        <authorList>
            <consortium name="Pathogen Informatics"/>
        </authorList>
    </citation>
    <scope>NUCLEOTIDE SEQUENCE [LARGE SCALE GENOMIC DNA]</scope>
    <source>
        <strain evidence="1 2">2789STDY5834884</strain>
    </source>
</reference>
<organism evidence="1 2">
    <name type="scientific">Agathobacter rectalis</name>
    <dbReference type="NCBI Taxonomy" id="39491"/>
    <lineage>
        <taxon>Bacteria</taxon>
        <taxon>Bacillati</taxon>
        <taxon>Bacillota</taxon>
        <taxon>Clostridia</taxon>
        <taxon>Lachnospirales</taxon>
        <taxon>Lachnospiraceae</taxon>
        <taxon>Agathobacter</taxon>
    </lineage>
</organism>
<dbReference type="RefSeq" id="WP_012742151.1">
    <property type="nucleotide sequence ID" value="NZ_CP092643.1"/>
</dbReference>
<protein>
    <submittedName>
        <fullName evidence="1">Uncharacterized protein</fullName>
    </submittedName>
</protein>
<proteinExistence type="predicted"/>
<name>A0A174GSH5_9FIRM</name>
<dbReference type="GeneID" id="86988123"/>
<sequence length="111" mass="12611">MSIINWEYYSSHFPTVVPQRQFEAVEAQAEAEYNRIAKPYMQIPKERAQDTVFKLCNFLWTNQPAVAGRAVTSVNNNGYSESYAITNPEQVQQSIDEIIYKGIGTRLAGAF</sequence>